<accession>A0A919J693</accession>
<keyword evidence="4" id="KW-1185">Reference proteome</keyword>
<keyword evidence="2" id="KW-0812">Transmembrane</keyword>
<proteinExistence type="predicted"/>
<organism evidence="3 4">
    <name type="scientific">Paractinoplanes ferrugineus</name>
    <dbReference type="NCBI Taxonomy" id="113564"/>
    <lineage>
        <taxon>Bacteria</taxon>
        <taxon>Bacillati</taxon>
        <taxon>Actinomycetota</taxon>
        <taxon>Actinomycetes</taxon>
        <taxon>Micromonosporales</taxon>
        <taxon>Micromonosporaceae</taxon>
        <taxon>Paractinoplanes</taxon>
    </lineage>
</organism>
<feature type="transmembrane region" description="Helical" evidence="2">
    <location>
        <begin position="182"/>
        <end position="204"/>
    </location>
</feature>
<evidence type="ECO:0000313" key="3">
    <source>
        <dbReference type="EMBL" id="GIE14645.1"/>
    </source>
</evidence>
<feature type="region of interest" description="Disordered" evidence="1">
    <location>
        <begin position="207"/>
        <end position="238"/>
    </location>
</feature>
<gene>
    <name evidence="3" type="ORF">Afe05nite_64850</name>
</gene>
<keyword evidence="2" id="KW-0472">Membrane</keyword>
<dbReference type="Proteomes" id="UP000598174">
    <property type="component" value="Unassembled WGS sequence"/>
</dbReference>
<comment type="caution">
    <text evidence="3">The sequence shown here is derived from an EMBL/GenBank/DDBJ whole genome shotgun (WGS) entry which is preliminary data.</text>
</comment>
<dbReference type="EMBL" id="BOMM01000057">
    <property type="protein sequence ID" value="GIE14645.1"/>
    <property type="molecule type" value="Genomic_DNA"/>
</dbReference>
<feature type="compositionally biased region" description="Low complexity" evidence="1">
    <location>
        <begin position="102"/>
        <end position="119"/>
    </location>
</feature>
<reference evidence="3" key="1">
    <citation type="submission" date="2021-01" db="EMBL/GenBank/DDBJ databases">
        <title>Whole genome shotgun sequence of Actinoplanes ferrugineus NBRC 15555.</title>
        <authorList>
            <person name="Komaki H."/>
            <person name="Tamura T."/>
        </authorList>
    </citation>
    <scope>NUCLEOTIDE SEQUENCE</scope>
    <source>
        <strain evidence="3">NBRC 15555</strain>
    </source>
</reference>
<keyword evidence="2" id="KW-1133">Transmembrane helix</keyword>
<dbReference type="AlphaFoldDB" id="A0A919J693"/>
<protein>
    <submittedName>
        <fullName evidence="3">Uncharacterized protein</fullName>
    </submittedName>
</protein>
<feature type="region of interest" description="Disordered" evidence="1">
    <location>
        <begin position="101"/>
        <end position="122"/>
    </location>
</feature>
<feature type="compositionally biased region" description="Gly residues" evidence="1">
    <location>
        <begin position="216"/>
        <end position="238"/>
    </location>
</feature>
<name>A0A919J693_9ACTN</name>
<evidence type="ECO:0000313" key="4">
    <source>
        <dbReference type="Proteomes" id="UP000598174"/>
    </source>
</evidence>
<evidence type="ECO:0000256" key="1">
    <source>
        <dbReference type="SAM" id="MobiDB-lite"/>
    </source>
</evidence>
<sequence length="238" mass="23460">MARRTRSTVAGATIAGRLSTLATVDTETPAALATSRMPTAITLPPDGIDFHESRLARRRCLSGRPAWTRLRRVDAASRPTPHQFVPPAQPADSRVRHLRPMSTEQDTPPTTTFSTSPAPDQAWAPPTEGWAAVPTTAAVPTSAFPAVAVPGAAVPGAAVPGAPVPGDGAGVSGAGRWTGKKVAAAVALTAALAGGAGFGIGMAVDSGGSSTQQGQFPGGGAGNGGPGGGMLGGGGFGS</sequence>
<evidence type="ECO:0000256" key="2">
    <source>
        <dbReference type="SAM" id="Phobius"/>
    </source>
</evidence>